<dbReference type="AlphaFoldDB" id="A0A327QXD2"/>
<organism evidence="3 4">
    <name type="scientific">Chitinophaga skermanii</name>
    <dbReference type="NCBI Taxonomy" id="331697"/>
    <lineage>
        <taxon>Bacteria</taxon>
        <taxon>Pseudomonadati</taxon>
        <taxon>Bacteroidota</taxon>
        <taxon>Chitinophagia</taxon>
        <taxon>Chitinophagales</taxon>
        <taxon>Chitinophagaceae</taxon>
        <taxon>Chitinophaga</taxon>
    </lineage>
</organism>
<evidence type="ECO:0000256" key="1">
    <source>
        <dbReference type="ARBA" id="ARBA00006484"/>
    </source>
</evidence>
<comment type="similarity">
    <text evidence="1">Belongs to the short-chain dehydrogenases/reductases (SDR) family.</text>
</comment>
<dbReference type="Proteomes" id="UP000249547">
    <property type="component" value="Unassembled WGS sequence"/>
</dbReference>
<evidence type="ECO:0000256" key="2">
    <source>
        <dbReference type="ARBA" id="ARBA00023002"/>
    </source>
</evidence>
<dbReference type="RefSeq" id="WP_111597038.1">
    <property type="nucleotide sequence ID" value="NZ_QLLL01000002.1"/>
</dbReference>
<dbReference type="PANTHER" id="PTHR43477">
    <property type="entry name" value="DIHYDROANTICAPSIN 7-DEHYDROGENASE"/>
    <property type="match status" value="1"/>
</dbReference>
<dbReference type="InterPro" id="IPR002347">
    <property type="entry name" value="SDR_fam"/>
</dbReference>
<dbReference type="InterPro" id="IPR036291">
    <property type="entry name" value="NAD(P)-bd_dom_sf"/>
</dbReference>
<dbReference type="GO" id="GO:0016491">
    <property type="term" value="F:oxidoreductase activity"/>
    <property type="evidence" value="ECO:0007669"/>
    <property type="project" value="UniProtKB-KW"/>
</dbReference>
<dbReference type="PRINTS" id="PR00081">
    <property type="entry name" value="GDHRDH"/>
</dbReference>
<proteinExistence type="inferred from homology"/>
<protein>
    <submittedName>
        <fullName evidence="3">NAD(P)-dependent dehydrogenase (Short-subunit alcohol dehydrogenase family)</fullName>
    </submittedName>
</protein>
<dbReference type="Pfam" id="PF13561">
    <property type="entry name" value="adh_short_C2"/>
    <property type="match status" value="1"/>
</dbReference>
<dbReference type="EMBL" id="QLLL01000002">
    <property type="protein sequence ID" value="RAJ08458.1"/>
    <property type="molecule type" value="Genomic_DNA"/>
</dbReference>
<accession>A0A327QXD2</accession>
<dbReference type="SUPFAM" id="SSF51735">
    <property type="entry name" value="NAD(P)-binding Rossmann-fold domains"/>
    <property type="match status" value="1"/>
</dbReference>
<evidence type="ECO:0000313" key="3">
    <source>
        <dbReference type="EMBL" id="RAJ08458.1"/>
    </source>
</evidence>
<dbReference type="InterPro" id="IPR051122">
    <property type="entry name" value="SDR_DHRS6-like"/>
</dbReference>
<keyword evidence="4" id="KW-1185">Reference proteome</keyword>
<dbReference type="Gene3D" id="3.40.50.720">
    <property type="entry name" value="NAD(P)-binding Rossmann-like Domain"/>
    <property type="match status" value="1"/>
</dbReference>
<name>A0A327QXD2_9BACT</name>
<comment type="caution">
    <text evidence="3">The sequence shown here is derived from an EMBL/GenBank/DDBJ whole genome shotgun (WGS) entry which is preliminary data.</text>
</comment>
<dbReference type="PANTHER" id="PTHR43477:SF1">
    <property type="entry name" value="DIHYDROANTICAPSIN 7-DEHYDROGENASE"/>
    <property type="match status" value="1"/>
</dbReference>
<gene>
    <name evidence="3" type="ORF">LX64_01110</name>
</gene>
<keyword evidence="2" id="KW-0560">Oxidoreductase</keyword>
<sequence length="246" mass="26088">MDTFQQRNNLSGKRVIVLGASSGIGLATAKAAAASGAKVVIVSGNPTRLENALNELPKGSEGYTVDLSQEANIHRFFSTIGQFDHLVYTAAENLELHNLSNTDLKAAQSFFTLRYWSALAAVKYATPHINPGGSINLMGGIAGARPGAGWFLAASMCGAIEAFCRAMAVELSPIRVNAVAAGVIKTNLWNSMPETERAAFYTNVGNSLLLKRVGEAEEIAQTFVFLMQQTFATGQTFVIDGGAVLV</sequence>
<reference evidence="3 4" key="1">
    <citation type="submission" date="2018-06" db="EMBL/GenBank/DDBJ databases">
        <title>Genomic Encyclopedia of Archaeal and Bacterial Type Strains, Phase II (KMG-II): from individual species to whole genera.</title>
        <authorList>
            <person name="Goeker M."/>
        </authorList>
    </citation>
    <scope>NUCLEOTIDE SEQUENCE [LARGE SCALE GENOMIC DNA]</scope>
    <source>
        <strain evidence="3 4">DSM 23857</strain>
    </source>
</reference>
<dbReference type="OrthoDB" id="9806974at2"/>
<evidence type="ECO:0000313" key="4">
    <source>
        <dbReference type="Proteomes" id="UP000249547"/>
    </source>
</evidence>